<dbReference type="AlphaFoldDB" id="A0A3G9IQ53"/>
<dbReference type="Pfam" id="PF00440">
    <property type="entry name" value="TetR_N"/>
    <property type="match status" value="1"/>
</dbReference>
<dbReference type="OrthoDB" id="4537420at2"/>
<feature type="DNA-binding region" description="H-T-H motif" evidence="2">
    <location>
        <begin position="29"/>
        <end position="48"/>
    </location>
</feature>
<dbReference type="InterPro" id="IPR009057">
    <property type="entry name" value="Homeodomain-like_sf"/>
</dbReference>
<feature type="domain" description="HTH tetR-type" evidence="3">
    <location>
        <begin position="5"/>
        <end position="66"/>
    </location>
</feature>
<gene>
    <name evidence="4" type="ORF">Back2_00280</name>
</gene>
<dbReference type="PROSITE" id="PS50977">
    <property type="entry name" value="HTH_TETR_2"/>
    <property type="match status" value="1"/>
</dbReference>
<dbReference type="GO" id="GO:0000976">
    <property type="term" value="F:transcription cis-regulatory region binding"/>
    <property type="evidence" value="ECO:0007669"/>
    <property type="project" value="TreeGrafter"/>
</dbReference>
<dbReference type="InterPro" id="IPR050109">
    <property type="entry name" value="HTH-type_TetR-like_transc_reg"/>
</dbReference>
<organism evidence="4 5">
    <name type="scientific">Nocardioides baekrokdamisoli</name>
    <dbReference type="NCBI Taxonomy" id="1804624"/>
    <lineage>
        <taxon>Bacteria</taxon>
        <taxon>Bacillati</taxon>
        <taxon>Actinomycetota</taxon>
        <taxon>Actinomycetes</taxon>
        <taxon>Propionibacteriales</taxon>
        <taxon>Nocardioidaceae</taxon>
        <taxon>Nocardioides</taxon>
    </lineage>
</organism>
<evidence type="ECO:0000256" key="2">
    <source>
        <dbReference type="PROSITE-ProRule" id="PRU00335"/>
    </source>
</evidence>
<dbReference type="InterPro" id="IPR001647">
    <property type="entry name" value="HTH_TetR"/>
</dbReference>
<dbReference type="PANTHER" id="PTHR30055:SF146">
    <property type="entry name" value="HTH-TYPE TRANSCRIPTIONAL DUAL REGULATOR CECR"/>
    <property type="match status" value="1"/>
</dbReference>
<reference evidence="4 5" key="1">
    <citation type="submission" date="2018-11" db="EMBL/GenBank/DDBJ databases">
        <title>Complete genome sequence of Nocardioides baekrokdamisoli strain KCTC 39748.</title>
        <authorList>
            <person name="Kang S.W."/>
            <person name="Lee K.C."/>
            <person name="Kim K.K."/>
            <person name="Kim J.S."/>
            <person name="Kim D.S."/>
            <person name="Ko S.H."/>
            <person name="Yang S.H."/>
            <person name="Shin Y.K."/>
            <person name="Lee J.S."/>
        </authorList>
    </citation>
    <scope>NUCLEOTIDE SEQUENCE [LARGE SCALE GENOMIC DNA]</scope>
    <source>
        <strain evidence="4 5">KCTC 39748</strain>
    </source>
</reference>
<dbReference type="GO" id="GO:0003700">
    <property type="term" value="F:DNA-binding transcription factor activity"/>
    <property type="evidence" value="ECO:0007669"/>
    <property type="project" value="TreeGrafter"/>
</dbReference>
<name>A0A3G9IQ53_9ACTN</name>
<evidence type="ECO:0000313" key="4">
    <source>
        <dbReference type="EMBL" id="BBH15741.1"/>
    </source>
</evidence>
<dbReference type="KEGG" id="nbe:Back2_00280"/>
<dbReference type="EMBL" id="AP019307">
    <property type="protein sequence ID" value="BBH15741.1"/>
    <property type="molecule type" value="Genomic_DNA"/>
</dbReference>
<proteinExistence type="predicted"/>
<protein>
    <submittedName>
        <fullName evidence="4">Putative TetR-family transcriptional regulator</fullName>
    </submittedName>
</protein>
<dbReference type="SUPFAM" id="SSF46689">
    <property type="entry name" value="Homeodomain-like"/>
    <property type="match status" value="1"/>
</dbReference>
<sequence>MSMNEPVRERILDAAVSVLAEVGRPTTKLLTSVAERAGVSRPTIYRHVGSQTDLFEALIRREVERRAAADILPALGRLENPYEDLAKTLEVMIRMVADHPVVKFVIRESPGTVVRQMDNFAPILAEAVVPIVQPVFDEAISAGRIPAVDVTTLVLWGARIAASREAIPVAGNTGDIRTEVEQLLALAALLRSPSKP</sequence>
<keyword evidence="1 2" id="KW-0238">DNA-binding</keyword>
<dbReference type="Proteomes" id="UP000271573">
    <property type="component" value="Chromosome"/>
</dbReference>
<dbReference type="PANTHER" id="PTHR30055">
    <property type="entry name" value="HTH-TYPE TRANSCRIPTIONAL REGULATOR RUTR"/>
    <property type="match status" value="1"/>
</dbReference>
<dbReference type="Gene3D" id="1.10.357.10">
    <property type="entry name" value="Tetracycline Repressor, domain 2"/>
    <property type="match status" value="1"/>
</dbReference>
<evidence type="ECO:0000259" key="3">
    <source>
        <dbReference type="PROSITE" id="PS50977"/>
    </source>
</evidence>
<evidence type="ECO:0000256" key="1">
    <source>
        <dbReference type="ARBA" id="ARBA00023125"/>
    </source>
</evidence>
<evidence type="ECO:0000313" key="5">
    <source>
        <dbReference type="Proteomes" id="UP000271573"/>
    </source>
</evidence>
<accession>A0A3G9IQ53</accession>
<keyword evidence="5" id="KW-1185">Reference proteome</keyword>